<sequence>MPILSLNHVSFVSKSVEKSVMFYEQVLGFVMIKRPSFNFEGA</sequence>
<feature type="non-terminal residue" evidence="2">
    <location>
        <position position="42"/>
    </location>
</feature>
<dbReference type="STRING" id="2711.A0A067DWH5"/>
<keyword evidence="3" id="KW-1185">Reference proteome</keyword>
<dbReference type="AlphaFoldDB" id="A0A067DWH5"/>
<dbReference type="Proteomes" id="UP000027120">
    <property type="component" value="Unassembled WGS sequence"/>
</dbReference>
<dbReference type="EMBL" id="KK785380">
    <property type="protein sequence ID" value="KDO43372.1"/>
    <property type="molecule type" value="Genomic_DNA"/>
</dbReference>
<feature type="domain" description="Glyoxalase/fosfomycin resistance/dioxygenase" evidence="1">
    <location>
        <begin position="6"/>
        <end position="34"/>
    </location>
</feature>
<dbReference type="PANTHER" id="PTHR46142">
    <property type="match status" value="1"/>
</dbReference>
<dbReference type="Gene3D" id="3.10.180.10">
    <property type="entry name" value="2,3-Dihydroxybiphenyl 1,2-Dioxygenase, domain 1"/>
    <property type="match status" value="1"/>
</dbReference>
<dbReference type="InterPro" id="IPR029068">
    <property type="entry name" value="Glyas_Bleomycin-R_OHBP_Dase"/>
</dbReference>
<accession>A0A067DWH5</accession>
<dbReference type="PANTHER" id="PTHR46142:SF13">
    <property type="entry name" value="LACTOYLGLUTATHIONE LYASE_GLYOXALASE I FAMILY PROTEIN"/>
    <property type="match status" value="1"/>
</dbReference>
<proteinExistence type="predicted"/>
<dbReference type="Pfam" id="PF00903">
    <property type="entry name" value="Glyoxalase"/>
    <property type="match status" value="1"/>
</dbReference>
<evidence type="ECO:0000313" key="3">
    <source>
        <dbReference type="Proteomes" id="UP000027120"/>
    </source>
</evidence>
<reference evidence="2 3" key="1">
    <citation type="submission" date="2014-04" db="EMBL/GenBank/DDBJ databases">
        <authorList>
            <consortium name="International Citrus Genome Consortium"/>
            <person name="Gmitter F."/>
            <person name="Chen C."/>
            <person name="Farmerie W."/>
            <person name="Harkins T."/>
            <person name="Desany B."/>
            <person name="Mohiuddin M."/>
            <person name="Kodira C."/>
            <person name="Borodovsky M."/>
            <person name="Lomsadze A."/>
            <person name="Burns P."/>
            <person name="Jenkins J."/>
            <person name="Prochnik S."/>
            <person name="Shu S."/>
            <person name="Chapman J."/>
            <person name="Pitluck S."/>
            <person name="Schmutz J."/>
            <person name="Rokhsar D."/>
        </authorList>
    </citation>
    <scope>NUCLEOTIDE SEQUENCE</scope>
</reference>
<dbReference type="PaxDb" id="2711-XP_006471156.1"/>
<evidence type="ECO:0000313" key="2">
    <source>
        <dbReference type="EMBL" id="KDO43372.1"/>
    </source>
</evidence>
<dbReference type="eggNOG" id="ENOG502RY94">
    <property type="taxonomic scope" value="Eukaryota"/>
</dbReference>
<gene>
    <name evidence="2" type="ORF">CISIN_1g0429451mg</name>
</gene>
<dbReference type="SUPFAM" id="SSF54593">
    <property type="entry name" value="Glyoxalase/Bleomycin resistance protein/Dihydroxybiphenyl dioxygenase"/>
    <property type="match status" value="1"/>
</dbReference>
<protein>
    <recommendedName>
        <fullName evidence="1">Glyoxalase/fosfomycin resistance/dioxygenase domain-containing protein</fullName>
    </recommendedName>
</protein>
<dbReference type="InterPro" id="IPR004360">
    <property type="entry name" value="Glyas_Fos-R_dOase_dom"/>
</dbReference>
<organism evidence="2 3">
    <name type="scientific">Citrus sinensis</name>
    <name type="common">Sweet orange</name>
    <name type="synonym">Citrus aurantium var. sinensis</name>
    <dbReference type="NCBI Taxonomy" id="2711"/>
    <lineage>
        <taxon>Eukaryota</taxon>
        <taxon>Viridiplantae</taxon>
        <taxon>Streptophyta</taxon>
        <taxon>Embryophyta</taxon>
        <taxon>Tracheophyta</taxon>
        <taxon>Spermatophyta</taxon>
        <taxon>Magnoliopsida</taxon>
        <taxon>eudicotyledons</taxon>
        <taxon>Gunneridae</taxon>
        <taxon>Pentapetalae</taxon>
        <taxon>rosids</taxon>
        <taxon>malvids</taxon>
        <taxon>Sapindales</taxon>
        <taxon>Rutaceae</taxon>
        <taxon>Aurantioideae</taxon>
        <taxon>Citrus</taxon>
    </lineage>
</organism>
<evidence type="ECO:0000259" key="1">
    <source>
        <dbReference type="Pfam" id="PF00903"/>
    </source>
</evidence>
<name>A0A067DWH5_CITSI</name>